<dbReference type="OMA" id="HRFMEEA"/>
<evidence type="ECO:0000256" key="2">
    <source>
        <dbReference type="SAM" id="MobiDB-lite"/>
    </source>
</evidence>
<evidence type="ECO:0000313" key="4">
    <source>
        <dbReference type="EMBL" id="CCD21158.1"/>
    </source>
</evidence>
<dbReference type="InterPro" id="IPR029000">
    <property type="entry name" value="Cyclophilin-like_dom_sf"/>
</dbReference>
<accession>F9WUB0</accession>
<protein>
    <recommendedName>
        <fullName evidence="1">Peptidyl-prolyl cis-trans isomerase</fullName>
        <shortName evidence="1">PPIase</shortName>
        <ecNumber evidence="1">5.2.1.8</ecNumber>
    </recommendedName>
</protein>
<dbReference type="Gene3D" id="2.40.100.10">
    <property type="entry name" value="Cyclophilin-like"/>
    <property type="match status" value="1"/>
</dbReference>
<feature type="domain" description="PPIase cyclophilin-type" evidence="3">
    <location>
        <begin position="67"/>
        <end position="229"/>
    </location>
</feature>
<sequence length="273" mass="30151">MQGNKAEGGKQTQRVRQDSRLKRSEKDEGHLATNKRYQDVEERRLKEWENYQRSHRSTEEQQSSRAFLDMSIDDVLSGRLVLELFVDSVPQTVQNFRALITGSCGIDPATGVKLDYLGTKVHHVDHSKNMIVLGQLDSFNLSSTGGTIPDEKYRHRHTERGLLTMVSEGPNTSGSVFGITLGPSPQLDFKQVVFGRATDDLTLLEKLEAIPLDSVNRPVMPVVVTFCGALTGPRPSGKWIPPIVVDAHTASESDLESDESGLLTPLCDDAGTH</sequence>
<reference evidence="4 5" key="1">
    <citation type="journal article" date="2012" name="Proc. Natl. Acad. Sci. U.S.A.">
        <title>Antigenic diversity is generated by distinct evolutionary mechanisms in African trypanosome species.</title>
        <authorList>
            <person name="Jackson A.P."/>
            <person name="Berry A."/>
            <person name="Aslett M."/>
            <person name="Allison H.C."/>
            <person name="Burton P."/>
            <person name="Vavrova-Anderson J."/>
            <person name="Brown R."/>
            <person name="Browne H."/>
            <person name="Corton N."/>
            <person name="Hauser H."/>
            <person name="Gamble J."/>
            <person name="Gilderthorp R."/>
            <person name="Marcello L."/>
            <person name="McQuillan J."/>
            <person name="Otto T.D."/>
            <person name="Quail M.A."/>
            <person name="Sanders M.J."/>
            <person name="van Tonder A."/>
            <person name="Ginger M.L."/>
            <person name="Field M.C."/>
            <person name="Barry J.D."/>
            <person name="Hertz-Fowler C."/>
            <person name="Berriman M."/>
        </authorList>
    </citation>
    <scope>NUCLEOTIDE SEQUENCE</scope>
    <source>
        <strain evidence="4 5">Y486</strain>
    </source>
</reference>
<dbReference type="PANTHER" id="PTHR11071">
    <property type="entry name" value="PEPTIDYL-PROLYL CIS-TRANS ISOMERASE"/>
    <property type="match status" value="1"/>
</dbReference>
<dbReference type="Pfam" id="PF00160">
    <property type="entry name" value="Pro_isomerase"/>
    <property type="match status" value="1"/>
</dbReference>
<dbReference type="PANTHER" id="PTHR11071:SF561">
    <property type="entry name" value="PEPTIDYL-PROLYL CIS-TRANS ISOMERASE D-RELATED"/>
    <property type="match status" value="1"/>
</dbReference>
<comment type="catalytic activity">
    <reaction evidence="1">
        <text>[protein]-peptidylproline (omega=180) = [protein]-peptidylproline (omega=0)</text>
        <dbReference type="Rhea" id="RHEA:16237"/>
        <dbReference type="Rhea" id="RHEA-COMP:10747"/>
        <dbReference type="Rhea" id="RHEA-COMP:10748"/>
        <dbReference type="ChEBI" id="CHEBI:83833"/>
        <dbReference type="ChEBI" id="CHEBI:83834"/>
        <dbReference type="EC" id="5.2.1.8"/>
    </reaction>
</comment>
<dbReference type="SUPFAM" id="SSF50891">
    <property type="entry name" value="Cyclophilin-like"/>
    <property type="match status" value="1"/>
</dbReference>
<dbReference type="InterPro" id="IPR002130">
    <property type="entry name" value="Cyclophilin-type_PPIase_dom"/>
</dbReference>
<dbReference type="GO" id="GO:0016018">
    <property type="term" value="F:cyclosporin A binding"/>
    <property type="evidence" value="ECO:0007669"/>
    <property type="project" value="TreeGrafter"/>
</dbReference>
<dbReference type="GO" id="GO:0006457">
    <property type="term" value="P:protein folding"/>
    <property type="evidence" value="ECO:0007669"/>
    <property type="project" value="TreeGrafter"/>
</dbReference>
<evidence type="ECO:0000259" key="3">
    <source>
        <dbReference type="PROSITE" id="PS50072"/>
    </source>
</evidence>
<dbReference type="VEuPathDB" id="TriTrypDB:TvY486_0040680"/>
<dbReference type="EC" id="5.2.1.8" evidence="1"/>
<gene>
    <name evidence="4" type="ORF">TvY486_0040680</name>
</gene>
<dbReference type="Proteomes" id="UP000009027">
    <property type="component" value="Unassembled WGS sequence"/>
</dbReference>
<comment type="function">
    <text evidence="1">PPIases accelerate the folding of proteins. It catalyzes the cis-trans isomerization of proline imidic peptide bonds in oligopeptides.</text>
</comment>
<dbReference type="PROSITE" id="PS50072">
    <property type="entry name" value="CSA_PPIASE_2"/>
    <property type="match status" value="1"/>
</dbReference>
<keyword evidence="5" id="KW-1185">Reference proteome</keyword>
<keyword evidence="1 4" id="KW-0413">Isomerase</keyword>
<evidence type="ECO:0000313" key="5">
    <source>
        <dbReference type="Proteomes" id="UP000009027"/>
    </source>
</evidence>
<dbReference type="GO" id="GO:0003755">
    <property type="term" value="F:peptidyl-prolyl cis-trans isomerase activity"/>
    <property type="evidence" value="ECO:0007669"/>
    <property type="project" value="UniProtKB-UniRule"/>
</dbReference>
<proteinExistence type="inferred from homology"/>
<dbReference type="AlphaFoldDB" id="F9WUB0"/>
<keyword evidence="1" id="KW-0697">Rotamase</keyword>
<dbReference type="EMBL" id="CAEX01007113">
    <property type="protein sequence ID" value="CCD21158.1"/>
    <property type="molecule type" value="Genomic_DNA"/>
</dbReference>
<dbReference type="FunFam" id="2.40.100.10:FF:000056">
    <property type="entry name" value="Peptidyl-prolyl cis-trans isomerase"/>
    <property type="match status" value="1"/>
</dbReference>
<dbReference type="GO" id="GO:0005737">
    <property type="term" value="C:cytoplasm"/>
    <property type="evidence" value="ECO:0007669"/>
    <property type="project" value="TreeGrafter"/>
</dbReference>
<dbReference type="PRINTS" id="PR00153">
    <property type="entry name" value="CSAPPISMRASE"/>
</dbReference>
<comment type="similarity">
    <text evidence="1">Belongs to the cyclophilin-type PPIase family.</text>
</comment>
<organism evidence="4 5">
    <name type="scientific">Trypanosoma vivax (strain Y486)</name>
    <dbReference type="NCBI Taxonomy" id="1055687"/>
    <lineage>
        <taxon>Eukaryota</taxon>
        <taxon>Discoba</taxon>
        <taxon>Euglenozoa</taxon>
        <taxon>Kinetoplastea</taxon>
        <taxon>Metakinetoplastina</taxon>
        <taxon>Trypanosomatida</taxon>
        <taxon>Trypanosomatidae</taxon>
        <taxon>Trypanosoma</taxon>
        <taxon>Duttonella</taxon>
    </lineage>
</organism>
<name>F9WUB0_TRYVY</name>
<evidence type="ECO:0000256" key="1">
    <source>
        <dbReference type="RuleBase" id="RU363019"/>
    </source>
</evidence>
<feature type="region of interest" description="Disordered" evidence="2">
    <location>
        <begin position="1"/>
        <end position="39"/>
    </location>
</feature>
<feature type="compositionally biased region" description="Basic and acidic residues" evidence="2">
    <location>
        <begin position="15"/>
        <end position="39"/>
    </location>
</feature>
<feature type="region of interest" description="Disordered" evidence="2">
    <location>
        <begin position="251"/>
        <end position="273"/>
    </location>
</feature>